<proteinExistence type="predicted"/>
<gene>
    <name evidence="1" type="ORF">GRI38_02065</name>
</gene>
<sequence length="306" mass="33825">MDARGYNYSHSGIVVASQTEFHEWETFRMEGSVHPDVSIEVRSPCAPLDIGAGLAPYGYRSDGDAFSFFVRGVARWNIEAGRQIVILPEQNADLRALRLYTLGSAWSVLGYQRRWLMWHGSAVTWASGAVLFCGGQGAGKSTFAAFASDRGHALVADDLSRIAWHAGPRSEPRIYRSTGQVKLWEPAIEHLGRQADIIERDLSRSTKFHCAPASLSGQNELPLHAIVILEWGESVSLSRLRGSEAVSAVLAQTSYRRPFLEAMSLLEQDTRAALPVIARVPVYRLRRPRDFNQIEAAYATLVAAIS</sequence>
<dbReference type="OrthoDB" id="3213869at2"/>
<evidence type="ECO:0008006" key="3">
    <source>
        <dbReference type="Google" id="ProtNLM"/>
    </source>
</evidence>
<dbReference type="InterPro" id="IPR027417">
    <property type="entry name" value="P-loop_NTPase"/>
</dbReference>
<name>A0A844ZGH3_9SPHN</name>
<reference evidence="1 2" key="1">
    <citation type="submission" date="2019-12" db="EMBL/GenBank/DDBJ databases">
        <title>Genomic-based taxomic classification of the family Erythrobacteraceae.</title>
        <authorList>
            <person name="Xu L."/>
        </authorList>
    </citation>
    <scope>NUCLEOTIDE SEQUENCE [LARGE SCALE GENOMIC DNA]</scope>
    <source>
        <strain evidence="1 2">MCCC 1A09962</strain>
    </source>
</reference>
<dbReference type="SUPFAM" id="SSF53795">
    <property type="entry name" value="PEP carboxykinase-like"/>
    <property type="match status" value="1"/>
</dbReference>
<protein>
    <recommendedName>
        <fullName evidence="3">Hpr(Ser) kinase/phosphatase</fullName>
    </recommendedName>
</protein>
<comment type="caution">
    <text evidence="1">The sequence shown here is derived from an EMBL/GenBank/DDBJ whole genome shotgun (WGS) entry which is preliminary data.</text>
</comment>
<keyword evidence="2" id="KW-1185">Reference proteome</keyword>
<evidence type="ECO:0000313" key="1">
    <source>
        <dbReference type="EMBL" id="MXO84819.1"/>
    </source>
</evidence>
<dbReference type="Gene3D" id="3.40.50.300">
    <property type="entry name" value="P-loop containing nucleotide triphosphate hydrolases"/>
    <property type="match status" value="1"/>
</dbReference>
<dbReference type="EMBL" id="WTYW01000001">
    <property type="protein sequence ID" value="MXO84819.1"/>
    <property type="molecule type" value="Genomic_DNA"/>
</dbReference>
<dbReference type="AlphaFoldDB" id="A0A844ZGH3"/>
<dbReference type="RefSeq" id="WP_160681327.1">
    <property type="nucleotide sequence ID" value="NZ_WTYW01000001.1"/>
</dbReference>
<organism evidence="1 2">
    <name type="scientific">Parapontixanthobacter aurantiacus</name>
    <dbReference type="NCBI Taxonomy" id="1463599"/>
    <lineage>
        <taxon>Bacteria</taxon>
        <taxon>Pseudomonadati</taxon>
        <taxon>Pseudomonadota</taxon>
        <taxon>Alphaproteobacteria</taxon>
        <taxon>Sphingomonadales</taxon>
        <taxon>Erythrobacteraceae</taxon>
        <taxon>Parapontixanthobacter</taxon>
    </lineage>
</organism>
<dbReference type="Proteomes" id="UP000433104">
    <property type="component" value="Unassembled WGS sequence"/>
</dbReference>
<accession>A0A844ZGH3</accession>
<evidence type="ECO:0000313" key="2">
    <source>
        <dbReference type="Proteomes" id="UP000433104"/>
    </source>
</evidence>